<dbReference type="OrthoDB" id="25394at2"/>
<dbReference type="EMBL" id="VRTY01000035">
    <property type="protein sequence ID" value="TXK46392.1"/>
    <property type="molecule type" value="Genomic_DNA"/>
</dbReference>
<comment type="caution">
    <text evidence="2">The sequence shown here is derived from an EMBL/GenBank/DDBJ whole genome shotgun (WGS) entry which is preliminary data.</text>
</comment>
<evidence type="ECO:0000259" key="1">
    <source>
        <dbReference type="SMART" id="SM00464"/>
    </source>
</evidence>
<dbReference type="InterPro" id="IPR046336">
    <property type="entry name" value="Lon_prtase_N_sf"/>
</dbReference>
<dbReference type="InterPro" id="IPR003111">
    <property type="entry name" value="Lon_prtase_N"/>
</dbReference>
<dbReference type="Proteomes" id="UP000321926">
    <property type="component" value="Unassembled WGS sequence"/>
</dbReference>
<organism evidence="2 3">
    <name type="scientific">Pontibacter qinzhouensis</name>
    <dbReference type="NCBI Taxonomy" id="2603253"/>
    <lineage>
        <taxon>Bacteria</taxon>
        <taxon>Pseudomonadati</taxon>
        <taxon>Bacteroidota</taxon>
        <taxon>Cytophagia</taxon>
        <taxon>Cytophagales</taxon>
        <taxon>Hymenobacteraceae</taxon>
        <taxon>Pontibacter</taxon>
    </lineage>
</organism>
<gene>
    <name evidence="2" type="ORF">FVR03_10940</name>
</gene>
<name>A0A5C8K866_9BACT</name>
<dbReference type="Gene3D" id="2.30.130.40">
    <property type="entry name" value="LON domain-like"/>
    <property type="match status" value="1"/>
</dbReference>
<dbReference type="SUPFAM" id="SSF88697">
    <property type="entry name" value="PUA domain-like"/>
    <property type="match status" value="1"/>
</dbReference>
<evidence type="ECO:0000313" key="2">
    <source>
        <dbReference type="EMBL" id="TXK46392.1"/>
    </source>
</evidence>
<dbReference type="Pfam" id="PF02190">
    <property type="entry name" value="LON_substr_bdg"/>
    <property type="match status" value="1"/>
</dbReference>
<proteinExistence type="predicted"/>
<dbReference type="AlphaFoldDB" id="A0A5C8K866"/>
<sequence length="211" mass="24288">MTKYLPLFPLGIVVYPGEKLNLHIFEPRYKQLIQECITNKTTFGIPSFLENGIGEYGTELKVLRVEKKYDNGEMDIKTQALGIFRVIKLDKQAPGRLYPGGEVQPQETDLSGDVFFRVEIEKLLRQLYEALHITSLLLSLPADFKSFDVAHHLGLSLEQEYLLLQTKSEADRQDFILQHLRAIVPVVHETERLKERVKMNGHFKNLTPPEL</sequence>
<evidence type="ECO:0000313" key="3">
    <source>
        <dbReference type="Proteomes" id="UP000321926"/>
    </source>
</evidence>
<dbReference type="SMART" id="SM00464">
    <property type="entry name" value="LON"/>
    <property type="match status" value="1"/>
</dbReference>
<keyword evidence="3" id="KW-1185">Reference proteome</keyword>
<dbReference type="InterPro" id="IPR015947">
    <property type="entry name" value="PUA-like_sf"/>
</dbReference>
<accession>A0A5C8K866</accession>
<reference evidence="2 3" key="1">
    <citation type="submission" date="2019-08" db="EMBL/GenBank/DDBJ databases">
        <authorList>
            <person name="Shi S."/>
        </authorList>
    </citation>
    <scope>NUCLEOTIDE SEQUENCE [LARGE SCALE GENOMIC DNA]</scope>
    <source>
        <strain evidence="2 3">GY10130</strain>
    </source>
</reference>
<dbReference type="RefSeq" id="WP_147921787.1">
    <property type="nucleotide sequence ID" value="NZ_VRTY01000035.1"/>
</dbReference>
<feature type="domain" description="Lon N-terminal" evidence="1">
    <location>
        <begin position="4"/>
        <end position="182"/>
    </location>
</feature>
<protein>
    <submittedName>
        <fullName evidence="2">Peptidase</fullName>
    </submittedName>
</protein>